<feature type="transmembrane region" description="Helical" evidence="7">
    <location>
        <begin position="278"/>
        <end position="302"/>
    </location>
</feature>
<dbReference type="Proteomes" id="UP001579974">
    <property type="component" value="Unassembled WGS sequence"/>
</dbReference>
<dbReference type="InterPro" id="IPR047135">
    <property type="entry name" value="YsiQ"/>
</dbReference>
<keyword evidence="3" id="KW-1003">Cell membrane</keyword>
<keyword evidence="5 7" id="KW-1133">Transmembrane helix</keyword>
<proteinExistence type="predicted"/>
<reference evidence="8 9" key="1">
    <citation type="journal article" date="2024" name="Int. J. Mol. Sci.">
        <title>Exploration of Alicyclobacillus spp. Genome in Search of Antibiotic Resistance.</title>
        <authorList>
            <person name="Bucka-Kolendo J."/>
            <person name="Kiousi D.E."/>
            <person name="Dekowska A."/>
            <person name="Mikolajczuk-Szczyrba A."/>
            <person name="Karadedos D.M."/>
            <person name="Michael P."/>
            <person name="Galanis A."/>
            <person name="Sokolowska B."/>
        </authorList>
    </citation>
    <scope>NUCLEOTIDE SEQUENCE [LARGE SCALE GENOMIC DNA]</scope>
    <source>
        <strain evidence="8 9">KKP 3000</strain>
    </source>
</reference>
<evidence type="ECO:0000256" key="1">
    <source>
        <dbReference type="ARBA" id="ARBA00004651"/>
    </source>
</evidence>
<feature type="transmembrane region" description="Helical" evidence="7">
    <location>
        <begin position="85"/>
        <end position="107"/>
    </location>
</feature>
<protein>
    <submittedName>
        <fullName evidence="8">MATE family efflux transporter</fullName>
    </submittedName>
</protein>
<keyword evidence="6 7" id="KW-0472">Membrane</keyword>
<evidence type="ECO:0000256" key="5">
    <source>
        <dbReference type="ARBA" id="ARBA00022989"/>
    </source>
</evidence>
<dbReference type="PIRSF" id="PIRSF006603">
    <property type="entry name" value="DinF"/>
    <property type="match status" value="1"/>
</dbReference>
<evidence type="ECO:0000256" key="2">
    <source>
        <dbReference type="ARBA" id="ARBA00022448"/>
    </source>
</evidence>
<comment type="subcellular location">
    <subcellularLocation>
        <location evidence="1">Cell membrane</location>
        <topology evidence="1">Multi-pass membrane protein</topology>
    </subcellularLocation>
</comment>
<keyword evidence="4 7" id="KW-0812">Transmembrane</keyword>
<evidence type="ECO:0000313" key="9">
    <source>
        <dbReference type="Proteomes" id="UP001579974"/>
    </source>
</evidence>
<dbReference type="InterPro" id="IPR048279">
    <property type="entry name" value="MdtK-like"/>
</dbReference>
<feature type="transmembrane region" description="Helical" evidence="7">
    <location>
        <begin position="353"/>
        <end position="370"/>
    </location>
</feature>
<dbReference type="Pfam" id="PF01554">
    <property type="entry name" value="MatE"/>
    <property type="match status" value="2"/>
</dbReference>
<dbReference type="EMBL" id="JBDXSU010000001">
    <property type="protein sequence ID" value="MFB5188924.1"/>
    <property type="molecule type" value="Genomic_DNA"/>
</dbReference>
<keyword evidence="2" id="KW-0813">Transport</keyword>
<dbReference type="PANTHER" id="PTHR42925:SF1">
    <property type="entry name" value="VIRULENCE FACTOR MVIN"/>
    <property type="match status" value="1"/>
</dbReference>
<gene>
    <name evidence="8" type="ORF">KKP3000_001363</name>
</gene>
<dbReference type="InterPro" id="IPR002528">
    <property type="entry name" value="MATE_fam"/>
</dbReference>
<dbReference type="CDD" id="cd13134">
    <property type="entry name" value="MATE_like_8"/>
    <property type="match status" value="1"/>
</dbReference>
<evidence type="ECO:0000256" key="6">
    <source>
        <dbReference type="ARBA" id="ARBA00023136"/>
    </source>
</evidence>
<evidence type="ECO:0000313" key="8">
    <source>
        <dbReference type="EMBL" id="MFB5188924.1"/>
    </source>
</evidence>
<feature type="transmembrane region" description="Helical" evidence="7">
    <location>
        <begin position="51"/>
        <end position="73"/>
    </location>
</feature>
<dbReference type="PANTHER" id="PTHR42925">
    <property type="entry name" value="MULTIDRUG AND TOXIN EFFLUX PROTEIN MATE FAMILY"/>
    <property type="match status" value="1"/>
</dbReference>
<evidence type="ECO:0000256" key="4">
    <source>
        <dbReference type="ARBA" id="ARBA00022692"/>
    </source>
</evidence>
<dbReference type="RefSeq" id="WP_275475750.1">
    <property type="nucleotide sequence ID" value="NZ_CP162940.1"/>
</dbReference>
<dbReference type="NCBIfam" id="TIGR00797">
    <property type="entry name" value="matE"/>
    <property type="match status" value="1"/>
</dbReference>
<comment type="caution">
    <text evidence="8">The sequence shown here is derived from an EMBL/GenBank/DDBJ whole genome shotgun (WGS) entry which is preliminary data.</text>
</comment>
<name>A0ABV5A9N1_9BACL</name>
<feature type="transmembrane region" description="Helical" evidence="7">
    <location>
        <begin position="253"/>
        <end position="272"/>
    </location>
</feature>
<feature type="transmembrane region" description="Helical" evidence="7">
    <location>
        <begin position="21"/>
        <end position="45"/>
    </location>
</feature>
<evidence type="ECO:0000256" key="3">
    <source>
        <dbReference type="ARBA" id="ARBA00022475"/>
    </source>
</evidence>
<feature type="transmembrane region" description="Helical" evidence="7">
    <location>
        <begin position="160"/>
        <end position="181"/>
    </location>
</feature>
<feature type="transmembrane region" description="Helical" evidence="7">
    <location>
        <begin position="187"/>
        <end position="211"/>
    </location>
</feature>
<feature type="transmembrane region" description="Helical" evidence="7">
    <location>
        <begin position="127"/>
        <end position="148"/>
    </location>
</feature>
<keyword evidence="9" id="KW-1185">Reference proteome</keyword>
<feature type="transmembrane region" description="Helical" evidence="7">
    <location>
        <begin position="314"/>
        <end position="333"/>
    </location>
</feature>
<accession>A0ABV5A9N1</accession>
<evidence type="ECO:0000256" key="7">
    <source>
        <dbReference type="SAM" id="Phobius"/>
    </source>
</evidence>
<organism evidence="8 9">
    <name type="scientific">Alicyclobacillus fastidiosus</name>
    <dbReference type="NCBI Taxonomy" id="392011"/>
    <lineage>
        <taxon>Bacteria</taxon>
        <taxon>Bacillati</taxon>
        <taxon>Bacillota</taxon>
        <taxon>Bacilli</taxon>
        <taxon>Bacillales</taxon>
        <taxon>Alicyclobacillaceae</taxon>
        <taxon>Alicyclobacillus</taxon>
    </lineage>
</organism>
<feature type="transmembrane region" description="Helical" evidence="7">
    <location>
        <begin position="382"/>
        <end position="406"/>
    </location>
</feature>
<sequence length="455" mass="49532">MRDKLTKQVFHITWPVLIEQLLFMLIGTADTFMLAHVSGAAVAAVGACNQVVTLVLLVFNMISGGTAVLIAQYLGAKRTGECARFTGASISVNFLVGILASALLIVFRHLIAVAMQLPPSVIGLTNAYMVIVGSTMFIQALLGAVSSVLRCNGFTRMTMLVSLGMNAVHIIGNYLFIYGAFGVPKLGVTGVAISTSVSRLLALAVMLGLMYRYVPYRVEWIDYLRVRGAALKQMLAIGIPSAGEPLAYDIAQLVMMSFMGIYGATVLATRVYAMNLMFYIATFGGALGFGTQIVVGHLCGAGRLHDAYVQVWKTLRLALCISVVIALSMAFTAHDLFRLFTTDRDVIRMGTHLLFIGIVLEPGRTFNLVIIQSMRAAGDVKFPVMMGILFPICMGIPLSYVLGVHLHMGLSGVWWTICMDEWCRAVIMSIRWRSRAWQSKVLVRPLDSVDVVPTA</sequence>